<organism evidence="1 2">
    <name type="scientific">Chondrus crispus</name>
    <name type="common">Carrageen Irish moss</name>
    <name type="synonym">Polymorpha crispa</name>
    <dbReference type="NCBI Taxonomy" id="2769"/>
    <lineage>
        <taxon>Eukaryota</taxon>
        <taxon>Rhodophyta</taxon>
        <taxon>Florideophyceae</taxon>
        <taxon>Rhodymeniophycidae</taxon>
        <taxon>Gigartinales</taxon>
        <taxon>Gigartinaceae</taxon>
        <taxon>Chondrus</taxon>
    </lineage>
</organism>
<dbReference type="EMBL" id="HG001750">
    <property type="protein sequence ID" value="CDF35884.1"/>
    <property type="molecule type" value="Genomic_DNA"/>
</dbReference>
<sequence length="84" mass="9160">MKRGRGRRRDSTVLPNGDRRIGGGRALVAVVGYCRALVQYANALPLPPSTTVLLYSTQGYAVQQYCSGRITAPDYLGASVVFRR</sequence>
<evidence type="ECO:0000313" key="2">
    <source>
        <dbReference type="Proteomes" id="UP000012073"/>
    </source>
</evidence>
<dbReference type="RefSeq" id="XP_005715703.1">
    <property type="nucleotide sequence ID" value="XM_005715646.1"/>
</dbReference>
<dbReference type="Gramene" id="CDF35884">
    <property type="protein sequence ID" value="CDF35884"/>
    <property type="gene ID" value="CHC_T00004016001"/>
</dbReference>
<dbReference type="Proteomes" id="UP000012073">
    <property type="component" value="Unassembled WGS sequence"/>
</dbReference>
<accession>R7QCT8</accession>
<proteinExistence type="predicted"/>
<gene>
    <name evidence="1" type="ORF">CHC_T00004016001</name>
</gene>
<name>R7QCT8_CHOCR</name>
<keyword evidence="2" id="KW-1185">Reference proteome</keyword>
<protein>
    <submittedName>
        <fullName evidence="1">Uncharacterized protein</fullName>
    </submittedName>
</protein>
<reference evidence="2" key="1">
    <citation type="journal article" date="2013" name="Proc. Natl. Acad. Sci. U.S.A.">
        <title>Genome structure and metabolic features in the red seaweed Chondrus crispus shed light on evolution of the Archaeplastida.</title>
        <authorList>
            <person name="Collen J."/>
            <person name="Porcel B."/>
            <person name="Carre W."/>
            <person name="Ball S.G."/>
            <person name="Chaparro C."/>
            <person name="Tonon T."/>
            <person name="Barbeyron T."/>
            <person name="Michel G."/>
            <person name="Noel B."/>
            <person name="Valentin K."/>
            <person name="Elias M."/>
            <person name="Artiguenave F."/>
            <person name="Arun A."/>
            <person name="Aury J.M."/>
            <person name="Barbosa-Neto J.F."/>
            <person name="Bothwell J.H."/>
            <person name="Bouget F.Y."/>
            <person name="Brillet L."/>
            <person name="Cabello-Hurtado F."/>
            <person name="Capella-Gutierrez S."/>
            <person name="Charrier B."/>
            <person name="Cladiere L."/>
            <person name="Cock J.M."/>
            <person name="Coelho S.M."/>
            <person name="Colleoni C."/>
            <person name="Czjzek M."/>
            <person name="Da Silva C."/>
            <person name="Delage L."/>
            <person name="Denoeud F."/>
            <person name="Deschamps P."/>
            <person name="Dittami S.M."/>
            <person name="Gabaldon T."/>
            <person name="Gachon C.M."/>
            <person name="Groisillier A."/>
            <person name="Herve C."/>
            <person name="Jabbari K."/>
            <person name="Katinka M."/>
            <person name="Kloareg B."/>
            <person name="Kowalczyk N."/>
            <person name="Labadie K."/>
            <person name="Leblanc C."/>
            <person name="Lopez P.J."/>
            <person name="McLachlan D.H."/>
            <person name="Meslet-Cladiere L."/>
            <person name="Moustafa A."/>
            <person name="Nehr Z."/>
            <person name="Nyvall Collen P."/>
            <person name="Panaud O."/>
            <person name="Partensky F."/>
            <person name="Poulain J."/>
            <person name="Rensing S.A."/>
            <person name="Rousvoal S."/>
            <person name="Samson G."/>
            <person name="Symeonidi A."/>
            <person name="Weissenbach J."/>
            <person name="Zambounis A."/>
            <person name="Wincker P."/>
            <person name="Boyen C."/>
        </authorList>
    </citation>
    <scope>NUCLEOTIDE SEQUENCE [LARGE SCALE GENOMIC DNA]</scope>
    <source>
        <strain evidence="2">cv. Stackhouse</strain>
    </source>
</reference>
<dbReference type="KEGG" id="ccp:CHC_T00004016001"/>
<dbReference type="GeneID" id="17323416"/>
<evidence type="ECO:0000313" key="1">
    <source>
        <dbReference type="EMBL" id="CDF35884.1"/>
    </source>
</evidence>
<dbReference type="AlphaFoldDB" id="R7QCT8"/>